<feature type="transmembrane region" description="Helical" evidence="1">
    <location>
        <begin position="360"/>
        <end position="378"/>
    </location>
</feature>
<feature type="transmembrane region" description="Helical" evidence="1">
    <location>
        <begin position="53"/>
        <end position="80"/>
    </location>
</feature>
<evidence type="ECO:0008006" key="4">
    <source>
        <dbReference type="Google" id="ProtNLM"/>
    </source>
</evidence>
<evidence type="ECO:0000256" key="1">
    <source>
        <dbReference type="SAM" id="Phobius"/>
    </source>
</evidence>
<feature type="transmembrane region" description="Helical" evidence="1">
    <location>
        <begin position="158"/>
        <end position="181"/>
    </location>
</feature>
<sequence>MLIGEIEDQVVLLVWAQISSPYFELTNNFISNYQPYKDIFFGMLHPFMTNQPITWFFFSTLMTLFGLSFYNIFIFLTLLMNLAVSYLYFKRFKYGIVYSVIFSFSSYFWIQVGRHVVEQQLWIFPLYMIILTTSKFSNVKKSLLSGFYIAMTTLISNYYGYFLLLFSAVYYFSEILITYAYSRKVNLRMAGVLIGTYTTAFILIVLALYPYIRENFIIKGERDSAVSMRLTRPYEDFFTFSSRPWYLILPPIKNPIFGNLTSNVIEKLRNTGYFLYDDYFPAEHSGNFIGNTIIVGSALLWIISAKKFTKDESIKIYTELTTLILVFLLMMPPFFTISGFEIYTPGYLLYKLFPMFRTTARMGIIVIFLSISIFARLIQKTYDTQPELSFIKKHFKSLLFTVMIVTLAETYIPVEINKIDKAPEVYTYLKQNSDEGAKFAVYPLDQSDQAFFWLPEHERLLINPILYFTEDFDSESFTESLPSPEGLQALSDIGGSYLIVYKSAPENDVEFFNSRSEVMLVTEFEDTLLFEVQK</sequence>
<accession>A0A3A4ZA78</accession>
<proteinExistence type="predicted"/>
<feature type="transmembrane region" description="Helical" evidence="1">
    <location>
        <begin position="92"/>
        <end position="110"/>
    </location>
</feature>
<feature type="transmembrane region" description="Helical" evidence="1">
    <location>
        <begin position="316"/>
        <end position="340"/>
    </location>
</feature>
<keyword evidence="1" id="KW-0472">Membrane</keyword>
<keyword evidence="1" id="KW-0812">Transmembrane</keyword>
<gene>
    <name evidence="2" type="ORF">C4561_05720</name>
</gene>
<dbReference type="EMBL" id="QZJF01000025">
    <property type="protein sequence ID" value="RJR26211.1"/>
    <property type="molecule type" value="Genomic_DNA"/>
</dbReference>
<feature type="transmembrane region" description="Helical" evidence="1">
    <location>
        <begin position="187"/>
        <end position="212"/>
    </location>
</feature>
<dbReference type="Proteomes" id="UP000265540">
    <property type="component" value="Unassembled WGS sequence"/>
</dbReference>
<keyword evidence="1" id="KW-1133">Transmembrane helix</keyword>
<evidence type="ECO:0000313" key="2">
    <source>
        <dbReference type="EMBL" id="RJR26211.1"/>
    </source>
</evidence>
<comment type="caution">
    <text evidence="2">The sequence shown here is derived from an EMBL/GenBank/DDBJ whole genome shotgun (WGS) entry which is preliminary data.</text>
</comment>
<name>A0A3A4ZA78_UNCKA</name>
<reference evidence="2 3" key="1">
    <citation type="journal article" date="2017" name="ISME J.">
        <title>Energy and carbon metabolisms in a deep terrestrial subsurface fluid microbial community.</title>
        <authorList>
            <person name="Momper L."/>
            <person name="Jungbluth S.P."/>
            <person name="Lee M.D."/>
            <person name="Amend J.P."/>
        </authorList>
    </citation>
    <scope>NUCLEOTIDE SEQUENCE [LARGE SCALE GENOMIC DNA]</scope>
    <source>
        <strain evidence="2">SURF_46</strain>
    </source>
</reference>
<protein>
    <recommendedName>
        <fullName evidence="4">Glycosyltransferase RgtA/B/C/D-like domain-containing protein</fullName>
    </recommendedName>
</protein>
<dbReference type="AlphaFoldDB" id="A0A3A4ZA78"/>
<organism evidence="2 3">
    <name type="scientific">candidate division WWE3 bacterium</name>
    <dbReference type="NCBI Taxonomy" id="2053526"/>
    <lineage>
        <taxon>Bacteria</taxon>
        <taxon>Katanobacteria</taxon>
    </lineage>
</organism>
<evidence type="ECO:0000313" key="3">
    <source>
        <dbReference type="Proteomes" id="UP000265540"/>
    </source>
</evidence>